<evidence type="ECO:0000259" key="3">
    <source>
        <dbReference type="PROSITE" id="PS50102"/>
    </source>
</evidence>
<feature type="region of interest" description="Disordered" evidence="2">
    <location>
        <begin position="403"/>
        <end position="514"/>
    </location>
</feature>
<dbReference type="PANTHER" id="PTHR21032:SF0">
    <property type="entry name" value="G PATCH DOMAIN-CONTAINING PROTEIN 11"/>
    <property type="match status" value="1"/>
</dbReference>
<dbReference type="AlphaFoldDB" id="A0A9Q5MY75"/>
<dbReference type="OrthoDB" id="786951at2759"/>
<organism evidence="5 6">
    <name type="scientific">Sanghuangporus baumii</name>
    <name type="common">Phellinus baumii</name>
    <dbReference type="NCBI Taxonomy" id="108892"/>
    <lineage>
        <taxon>Eukaryota</taxon>
        <taxon>Fungi</taxon>
        <taxon>Dikarya</taxon>
        <taxon>Basidiomycota</taxon>
        <taxon>Agaricomycotina</taxon>
        <taxon>Agaricomycetes</taxon>
        <taxon>Hymenochaetales</taxon>
        <taxon>Hymenochaetaceae</taxon>
        <taxon>Sanghuangporus</taxon>
    </lineage>
</organism>
<dbReference type="GO" id="GO:0000776">
    <property type="term" value="C:kinetochore"/>
    <property type="evidence" value="ECO:0007669"/>
    <property type="project" value="TreeGrafter"/>
</dbReference>
<dbReference type="SMART" id="SM00360">
    <property type="entry name" value="RRM"/>
    <property type="match status" value="2"/>
</dbReference>
<dbReference type="InterPro" id="IPR000467">
    <property type="entry name" value="G_patch_dom"/>
</dbReference>
<feature type="compositionally biased region" description="Low complexity" evidence="2">
    <location>
        <begin position="184"/>
        <end position="204"/>
    </location>
</feature>
<feature type="region of interest" description="Disordered" evidence="2">
    <location>
        <begin position="1"/>
        <end position="27"/>
    </location>
</feature>
<feature type="domain" description="RRM" evidence="3">
    <location>
        <begin position="32"/>
        <end position="114"/>
    </location>
</feature>
<dbReference type="SUPFAM" id="SSF54928">
    <property type="entry name" value="RNA-binding domain, RBD"/>
    <property type="match status" value="2"/>
</dbReference>
<evidence type="ECO:0008006" key="7">
    <source>
        <dbReference type="Google" id="ProtNLM"/>
    </source>
</evidence>
<reference evidence="5" key="1">
    <citation type="submission" date="2016-06" db="EMBL/GenBank/DDBJ databases">
        <title>Draft Genome sequence of the fungus Inonotus baumii.</title>
        <authorList>
            <person name="Zhu H."/>
            <person name="Lin W."/>
        </authorList>
    </citation>
    <scope>NUCLEOTIDE SEQUENCE</scope>
    <source>
        <strain evidence="5">821</strain>
    </source>
</reference>
<accession>A0A9Q5MY75</accession>
<evidence type="ECO:0000313" key="5">
    <source>
        <dbReference type="EMBL" id="OCB84465.1"/>
    </source>
</evidence>
<dbReference type="InterPro" id="IPR035979">
    <property type="entry name" value="RBD_domain_sf"/>
</dbReference>
<feature type="domain" description="RRM" evidence="3">
    <location>
        <begin position="235"/>
        <end position="321"/>
    </location>
</feature>
<feature type="compositionally biased region" description="Basic residues" evidence="2">
    <location>
        <begin position="211"/>
        <end position="222"/>
    </location>
</feature>
<feature type="compositionally biased region" description="Basic residues" evidence="2">
    <location>
        <begin position="167"/>
        <end position="183"/>
    </location>
</feature>
<dbReference type="Proteomes" id="UP000757232">
    <property type="component" value="Unassembled WGS sequence"/>
</dbReference>
<keyword evidence="1" id="KW-0694">RNA-binding</keyword>
<dbReference type="PANTHER" id="PTHR21032">
    <property type="entry name" value="G PATCH DOMAIN-CONTAINING PROTEIN 11"/>
    <property type="match status" value="1"/>
</dbReference>
<evidence type="ECO:0000259" key="4">
    <source>
        <dbReference type="PROSITE" id="PS50174"/>
    </source>
</evidence>
<evidence type="ECO:0000313" key="6">
    <source>
        <dbReference type="Proteomes" id="UP000757232"/>
    </source>
</evidence>
<dbReference type="EMBL" id="LNZH02000215">
    <property type="protein sequence ID" value="OCB84465.1"/>
    <property type="molecule type" value="Genomic_DNA"/>
</dbReference>
<keyword evidence="6" id="KW-1185">Reference proteome</keyword>
<name>A0A9Q5MY75_SANBA</name>
<comment type="caution">
    <text evidence="5">The sequence shown here is derived from an EMBL/GenBank/DDBJ whole genome shotgun (WGS) entry which is preliminary data.</text>
</comment>
<gene>
    <name evidence="5" type="ORF">A7U60_g8451</name>
</gene>
<protein>
    <recommendedName>
        <fullName evidence="7">RNA-binding domain-containing protein</fullName>
    </recommendedName>
</protein>
<dbReference type="InterPro" id="IPR025239">
    <property type="entry name" value="DUF4187"/>
</dbReference>
<dbReference type="PROSITE" id="PS50174">
    <property type="entry name" value="G_PATCH"/>
    <property type="match status" value="1"/>
</dbReference>
<feature type="compositionally biased region" description="Basic residues" evidence="2">
    <location>
        <begin position="123"/>
        <end position="136"/>
    </location>
</feature>
<dbReference type="InterPro" id="IPR000504">
    <property type="entry name" value="RRM_dom"/>
</dbReference>
<dbReference type="Pfam" id="PF01585">
    <property type="entry name" value="G-patch"/>
    <property type="match status" value="1"/>
</dbReference>
<feature type="region of interest" description="Disordered" evidence="2">
    <location>
        <begin position="111"/>
        <end position="235"/>
    </location>
</feature>
<dbReference type="PROSITE" id="PS50102">
    <property type="entry name" value="RRM"/>
    <property type="match status" value="2"/>
</dbReference>
<feature type="domain" description="G-patch" evidence="4">
    <location>
        <begin position="463"/>
        <end position="531"/>
    </location>
</feature>
<sequence>MADASAAAPVPAVVPEAEQQEGKVVEDQPASKKIFAGNLNYGITSEDLKKFFATAVGEDILSCEVIQRRTRRGERSAGYGFVEVATDDAVNKAIDELNDQELEGRKVVVNLADSDEQKEKKRAERKVKKRVGRRGSKAVPGEVTEAEANGEAEKPATSTDAEGENKPKKKRRSNAKKFKKAKKIAATGENGAPAEAAEGGTAPAAEDEKKKPKPKRTPRPRRPAGEEPTGEQSKTTLFVANLPFAIDDDGLAEVFKKAEFTVTTARVVRWRYGHPRKSKGYGFVSFADEAQQQKALETMQDAEIPDGREGVRKITLKIAIDAAHSENEAAEKGDAPAPSLVGCAQAPRFIRVSLARTETNIHFTFPNFTVNFDYYLYKHHYFMASDDEDDYLSEKFLLGSTAESSKRPLTYAERRKQAQRESEKKNVQNRAKSRREREAEAREQGLRQSLFERAQAERQETGAENKAVKMMLRMGFKPGESLGRTDGTEQTTSDSSATLAPAQQDTGSSTNVVSDTASIGQSKQGLGLKHRTAPLVVDIWSGKKGVGLGKRAPSPGALERASKAARIDEDRKRETYRSHTREAFEERRILGRLSAASRTLLDLDEKAGIQFNILSLNPQEPETIPSELLEALSTAFVDDPPTTVVNMGAHDSERERLRKQMEMDALQPLQTLSPDGDSDSDKTAEIPKENAPILWPLSDETIDEAREFLGLNALDRLKRVLQYLREKYFYCFWCGTQYSDKADLDGNCPGEDEEAHD</sequence>
<evidence type="ECO:0000256" key="2">
    <source>
        <dbReference type="SAM" id="MobiDB-lite"/>
    </source>
</evidence>
<feature type="compositionally biased region" description="Basic and acidic residues" evidence="2">
    <location>
        <begin position="435"/>
        <end position="445"/>
    </location>
</feature>
<dbReference type="InterPro" id="IPR039249">
    <property type="entry name" value="GPATCH11"/>
</dbReference>
<dbReference type="InterPro" id="IPR012677">
    <property type="entry name" value="Nucleotide-bd_a/b_plait_sf"/>
</dbReference>
<dbReference type="GO" id="GO:0003723">
    <property type="term" value="F:RNA binding"/>
    <property type="evidence" value="ECO:0007669"/>
    <property type="project" value="UniProtKB-UniRule"/>
</dbReference>
<feature type="compositionally biased region" description="Basic and acidic residues" evidence="2">
    <location>
        <begin position="454"/>
        <end position="467"/>
    </location>
</feature>
<feature type="compositionally biased region" description="Polar residues" evidence="2">
    <location>
        <begin position="488"/>
        <end position="514"/>
    </location>
</feature>
<proteinExistence type="predicted"/>
<dbReference type="Pfam" id="PF00076">
    <property type="entry name" value="RRM_1"/>
    <property type="match status" value="2"/>
</dbReference>
<dbReference type="Pfam" id="PF13821">
    <property type="entry name" value="DUF4187"/>
    <property type="match status" value="1"/>
</dbReference>
<feature type="compositionally biased region" description="Low complexity" evidence="2">
    <location>
        <begin position="1"/>
        <end position="17"/>
    </location>
</feature>
<feature type="compositionally biased region" description="Basic and acidic residues" evidence="2">
    <location>
        <begin position="412"/>
        <end position="426"/>
    </location>
</feature>
<dbReference type="Gene3D" id="3.30.70.330">
    <property type="match status" value="2"/>
</dbReference>
<evidence type="ECO:0000256" key="1">
    <source>
        <dbReference type="PROSITE-ProRule" id="PRU00176"/>
    </source>
</evidence>
<dbReference type="SMART" id="SM01173">
    <property type="entry name" value="DUF4187"/>
    <property type="match status" value="1"/>
</dbReference>